<evidence type="ECO:0000313" key="4">
    <source>
        <dbReference type="EMBL" id="KAJ3037840.1"/>
    </source>
</evidence>
<comment type="caution">
    <text evidence="4">The sequence shown here is derived from an EMBL/GenBank/DDBJ whole genome shotgun (WGS) entry which is preliminary data.</text>
</comment>
<dbReference type="EMBL" id="JADGJD010001790">
    <property type="protein sequence ID" value="KAJ3037840.1"/>
    <property type="molecule type" value="Genomic_DNA"/>
</dbReference>
<evidence type="ECO:0000313" key="5">
    <source>
        <dbReference type="Proteomes" id="UP001212841"/>
    </source>
</evidence>
<sequence>MKISTIVAACAFASAASAAPAPAPAAALEKRAYYTDIGEIWGCVWAVGPIDCKRAKTAASKATKAAEQLFPTSLHNGKGDAFRHCYWNALMVHYIGAGQAKEVADAHENKGKQPKKEKEMDLYNNSKGRTIGKNTKGKGDSAAKTACKNAANNGTLRRLN</sequence>
<dbReference type="Pfam" id="PF22322">
    <property type="entry name" value="DUF6973"/>
    <property type="match status" value="1"/>
</dbReference>
<reference evidence="4" key="1">
    <citation type="submission" date="2020-05" db="EMBL/GenBank/DDBJ databases">
        <title>Phylogenomic resolution of chytrid fungi.</title>
        <authorList>
            <person name="Stajich J.E."/>
            <person name="Amses K."/>
            <person name="Simmons R."/>
            <person name="Seto K."/>
            <person name="Myers J."/>
            <person name="Bonds A."/>
            <person name="Quandt C.A."/>
            <person name="Barry K."/>
            <person name="Liu P."/>
            <person name="Grigoriev I."/>
            <person name="Longcore J.E."/>
            <person name="James T.Y."/>
        </authorList>
    </citation>
    <scope>NUCLEOTIDE SEQUENCE</scope>
    <source>
        <strain evidence="4">JEL0318</strain>
    </source>
</reference>
<evidence type="ECO:0000256" key="1">
    <source>
        <dbReference type="SAM" id="MobiDB-lite"/>
    </source>
</evidence>
<feature type="compositionally biased region" description="Basic and acidic residues" evidence="1">
    <location>
        <begin position="105"/>
        <end position="121"/>
    </location>
</feature>
<gene>
    <name evidence="4" type="ORF">HK097_003367</name>
</gene>
<evidence type="ECO:0000256" key="2">
    <source>
        <dbReference type="SAM" id="SignalP"/>
    </source>
</evidence>
<dbReference type="AlphaFoldDB" id="A0AAD5S3G7"/>
<accession>A0AAD5S3G7</accession>
<keyword evidence="2" id="KW-0732">Signal</keyword>
<protein>
    <recommendedName>
        <fullName evidence="3">DUF6973 domain-containing protein</fullName>
    </recommendedName>
</protein>
<dbReference type="Proteomes" id="UP001212841">
    <property type="component" value="Unassembled WGS sequence"/>
</dbReference>
<feature type="compositionally biased region" description="Low complexity" evidence="1">
    <location>
        <begin position="142"/>
        <end position="153"/>
    </location>
</feature>
<proteinExistence type="predicted"/>
<dbReference type="InterPro" id="IPR054246">
    <property type="entry name" value="DUF6973"/>
</dbReference>
<keyword evidence="5" id="KW-1185">Reference proteome</keyword>
<feature type="domain" description="DUF6973" evidence="3">
    <location>
        <begin position="48"/>
        <end position="154"/>
    </location>
</feature>
<feature type="region of interest" description="Disordered" evidence="1">
    <location>
        <begin position="105"/>
        <end position="160"/>
    </location>
</feature>
<organism evidence="4 5">
    <name type="scientific">Rhizophlyctis rosea</name>
    <dbReference type="NCBI Taxonomy" id="64517"/>
    <lineage>
        <taxon>Eukaryota</taxon>
        <taxon>Fungi</taxon>
        <taxon>Fungi incertae sedis</taxon>
        <taxon>Chytridiomycota</taxon>
        <taxon>Chytridiomycota incertae sedis</taxon>
        <taxon>Chytridiomycetes</taxon>
        <taxon>Rhizophlyctidales</taxon>
        <taxon>Rhizophlyctidaceae</taxon>
        <taxon>Rhizophlyctis</taxon>
    </lineage>
</organism>
<feature type="signal peptide" evidence="2">
    <location>
        <begin position="1"/>
        <end position="18"/>
    </location>
</feature>
<feature type="chain" id="PRO_5042032468" description="DUF6973 domain-containing protein" evidence="2">
    <location>
        <begin position="19"/>
        <end position="160"/>
    </location>
</feature>
<evidence type="ECO:0000259" key="3">
    <source>
        <dbReference type="Pfam" id="PF22322"/>
    </source>
</evidence>
<name>A0AAD5S3G7_9FUNG</name>